<dbReference type="AlphaFoldDB" id="A0A2I1GCL4"/>
<comment type="caution">
    <text evidence="2">The sequence shown here is derived from an EMBL/GenBank/DDBJ whole genome shotgun (WGS) entry which is preliminary data.</text>
</comment>
<dbReference type="EMBL" id="LLXI01000318">
    <property type="protein sequence ID" value="PKY44367.1"/>
    <property type="molecule type" value="Genomic_DNA"/>
</dbReference>
<evidence type="ECO:0000313" key="2">
    <source>
        <dbReference type="EMBL" id="PKY44367.1"/>
    </source>
</evidence>
<reference evidence="2 3" key="1">
    <citation type="submission" date="2015-10" db="EMBL/GenBank/DDBJ databases">
        <title>Genome analyses suggest a sexual origin of heterokaryosis in a supposedly ancient asexual fungus.</title>
        <authorList>
            <person name="Ropars J."/>
            <person name="Sedzielewska K."/>
            <person name="Noel J."/>
            <person name="Charron P."/>
            <person name="Farinelli L."/>
            <person name="Marton T."/>
            <person name="Kruger M."/>
            <person name="Pelin A."/>
            <person name="Brachmann A."/>
            <person name="Corradi N."/>
        </authorList>
    </citation>
    <scope>NUCLEOTIDE SEQUENCE [LARGE SCALE GENOMIC DNA]</scope>
    <source>
        <strain evidence="2 3">A4</strain>
    </source>
</reference>
<evidence type="ECO:0000256" key="1">
    <source>
        <dbReference type="SAM" id="SignalP"/>
    </source>
</evidence>
<evidence type="ECO:0000313" key="3">
    <source>
        <dbReference type="Proteomes" id="UP000234323"/>
    </source>
</evidence>
<keyword evidence="3" id="KW-1185">Reference proteome</keyword>
<dbReference type="Proteomes" id="UP000234323">
    <property type="component" value="Unassembled WGS sequence"/>
</dbReference>
<proteinExistence type="predicted"/>
<dbReference type="OrthoDB" id="10581380at2759"/>
<accession>A0A2I1GCL4</accession>
<name>A0A2I1GCL4_9GLOM</name>
<dbReference type="VEuPathDB" id="FungiDB:FUN_012220"/>
<organism evidence="2 3">
    <name type="scientific">Rhizophagus irregularis</name>
    <dbReference type="NCBI Taxonomy" id="588596"/>
    <lineage>
        <taxon>Eukaryota</taxon>
        <taxon>Fungi</taxon>
        <taxon>Fungi incertae sedis</taxon>
        <taxon>Mucoromycota</taxon>
        <taxon>Glomeromycotina</taxon>
        <taxon>Glomeromycetes</taxon>
        <taxon>Glomerales</taxon>
        <taxon>Glomeraceae</taxon>
        <taxon>Rhizophagus</taxon>
    </lineage>
</organism>
<feature type="signal peptide" evidence="1">
    <location>
        <begin position="1"/>
        <end position="19"/>
    </location>
</feature>
<feature type="chain" id="PRO_5014179409" description="Ricin B lectin domain-containing protein" evidence="1">
    <location>
        <begin position="20"/>
        <end position="149"/>
    </location>
</feature>
<sequence length="149" mass="16787">MRFNFLLLLITTLTAVALSQEWKPHQVKIKLRNTEYYWALDTVNNVILSLQGLNWTTVPFNPTSGSLSSGSISRFNGESVQSFGINNKLTLSKANSNDPKQCWHFNPDGLIQLCNVPNWAATVVYRPVLTTVELRPINSGPQKWDIVKV</sequence>
<dbReference type="VEuPathDB" id="FungiDB:RhiirFUN_016243"/>
<evidence type="ECO:0008006" key="4">
    <source>
        <dbReference type="Google" id="ProtNLM"/>
    </source>
</evidence>
<protein>
    <recommendedName>
        <fullName evidence="4">Ricin B lectin domain-containing protein</fullName>
    </recommendedName>
</protein>
<dbReference type="VEuPathDB" id="FungiDB:RhiirA1_532654"/>
<gene>
    <name evidence="2" type="ORF">RhiirA4_458648</name>
</gene>
<keyword evidence="1" id="KW-0732">Signal</keyword>